<dbReference type="EMBL" id="RJKN01000006">
    <property type="protein sequence ID" value="ROP34778.1"/>
    <property type="molecule type" value="Genomic_DNA"/>
</dbReference>
<proteinExistence type="predicted"/>
<reference evidence="2 3" key="1">
    <citation type="journal article" date="2015" name="Stand. Genomic Sci.">
        <title>Genomic Encyclopedia of Bacterial and Archaeal Type Strains, Phase III: the genomes of soil and plant-associated and newly described type strains.</title>
        <authorList>
            <person name="Whitman W.B."/>
            <person name="Woyke T."/>
            <person name="Klenk H.P."/>
            <person name="Zhou Y."/>
            <person name="Lilburn T.G."/>
            <person name="Beck B.J."/>
            <person name="De Vos P."/>
            <person name="Vandamme P."/>
            <person name="Eisen J.A."/>
            <person name="Garrity G."/>
            <person name="Hugenholtz P."/>
            <person name="Kyrpides N.C."/>
        </authorList>
    </citation>
    <scope>NUCLEOTIDE SEQUENCE [LARGE SCALE GENOMIC DNA]</scope>
    <source>
        <strain evidence="2 3">CECT 7306</strain>
    </source>
</reference>
<dbReference type="InterPro" id="IPR004303">
    <property type="entry name" value="PAD"/>
</dbReference>
<dbReference type="Proteomes" id="UP000276232">
    <property type="component" value="Unassembled WGS sequence"/>
</dbReference>
<dbReference type="SUPFAM" id="SSF55909">
    <property type="entry name" value="Pentein"/>
    <property type="match status" value="1"/>
</dbReference>
<evidence type="ECO:0000313" key="2">
    <source>
        <dbReference type="EMBL" id="ROP34778.1"/>
    </source>
</evidence>
<comment type="caution">
    <text evidence="2">The sequence shown here is derived from an EMBL/GenBank/DDBJ whole genome shotgun (WGS) entry which is preliminary data.</text>
</comment>
<sequence length="639" mass="66223">MRPTSSVPPAPGAPGARRRGARGALAVASAALAVALVGATGVGPAAAAATPPVPDLRVDSDRDGAVDLRAGAVADEAGELAATAVMLPNLDDDSGRCRTALGGKNPLRVDDAVLAGCSDAADRVVNGPYDALDLAPVHLRPVAGLPRGATGAVRVSGGDAHVTVFLRTGSSGTAWQHLPSGSRLTAAQLASGLQLGVEARDVRRSTRGWDGTVTVAVDVLVDGRRSTDEVRLRVAPLLTHHHLQRSEGVLVQAPGQDTSDRRFVAAVTAAAEAARVVGGVTTLATGGDRWVQDVVEPAYASMPTAGGGVRSMRLLLRSDQDREAGRAVYGLRGRDVGVVWMGAGAGWETLDSMGNLETVPPHRAPGGKDYPAGRIVMGQRYDARGRVTEAPSARVLDLLRAQGRQDPLMLDTSFLAVGHVDEMFQFVPAPTPRGWALVAASPREGLDLLRRASAAGAGSSTVVDRWDEELTVDQAIGTGRRSLVGDNERAAAVIDKNIATIRAATGLGADEVVTLPALYGSLDGFAAAAATDVVGEEAWAGNQLAPLGVTAADVEGASQAAFVPGAVNGLLTGRRDVLVAKQFGVQVGGRDVFADRVQAAYASLGIRTTFVDDWHTYHVGLGEVHCGTNSLRDTTRRWW</sequence>
<dbReference type="PANTHER" id="PTHR10837">
    <property type="entry name" value="PEPTIDYLARGININE DEIMINASE"/>
    <property type="match status" value="1"/>
</dbReference>
<dbReference type="PANTHER" id="PTHR10837:SF8">
    <property type="entry name" value="PROTEIN-ARGININE DEIMINASE"/>
    <property type="match status" value="1"/>
</dbReference>
<protein>
    <submittedName>
        <fullName evidence="2">Protein-arginine deiminase</fullName>
    </submittedName>
</protein>
<feature type="domain" description="Protein-arginine deiminase C-terminal" evidence="1">
    <location>
        <begin position="226"/>
        <end position="639"/>
    </location>
</feature>
<keyword evidence="3" id="KW-1185">Reference proteome</keyword>
<dbReference type="GO" id="GO:0004668">
    <property type="term" value="F:protein-arginine deiminase activity"/>
    <property type="evidence" value="ECO:0007669"/>
    <property type="project" value="InterPro"/>
</dbReference>
<accession>A0A3N1GX11</accession>
<evidence type="ECO:0000259" key="1">
    <source>
        <dbReference type="Pfam" id="PF03068"/>
    </source>
</evidence>
<evidence type="ECO:0000313" key="3">
    <source>
        <dbReference type="Proteomes" id="UP000276232"/>
    </source>
</evidence>
<dbReference type="InterPro" id="IPR013530">
    <property type="entry name" value="PAD_C"/>
</dbReference>
<dbReference type="GO" id="GO:0005509">
    <property type="term" value="F:calcium ion binding"/>
    <property type="evidence" value="ECO:0007669"/>
    <property type="project" value="InterPro"/>
</dbReference>
<name>A0A3N1GX11_9ACTN</name>
<dbReference type="Pfam" id="PF03068">
    <property type="entry name" value="PAD"/>
    <property type="match status" value="1"/>
</dbReference>
<dbReference type="RefSeq" id="WP_158674298.1">
    <property type="nucleotide sequence ID" value="NZ_RJKN01000006.1"/>
</dbReference>
<organism evidence="2 3">
    <name type="scientific">Pseudokineococcus lusitanus</name>
    <dbReference type="NCBI Taxonomy" id="763993"/>
    <lineage>
        <taxon>Bacteria</taxon>
        <taxon>Bacillati</taxon>
        <taxon>Actinomycetota</taxon>
        <taxon>Actinomycetes</taxon>
        <taxon>Kineosporiales</taxon>
        <taxon>Kineosporiaceae</taxon>
        <taxon>Pseudokineococcus</taxon>
    </lineage>
</organism>
<dbReference type="AlphaFoldDB" id="A0A3N1GX11"/>
<dbReference type="GO" id="GO:0005737">
    <property type="term" value="C:cytoplasm"/>
    <property type="evidence" value="ECO:0007669"/>
    <property type="project" value="InterPro"/>
</dbReference>
<gene>
    <name evidence="2" type="ORF">EDC03_2600</name>
</gene>
<dbReference type="Gene3D" id="3.75.10.10">
    <property type="entry name" value="L-arginine/glycine Amidinotransferase, Chain A"/>
    <property type="match status" value="1"/>
</dbReference>
<dbReference type="InParanoid" id="A0A3N1GX11"/>
<dbReference type="OrthoDB" id="249764at2"/>